<feature type="region of interest" description="Disordered" evidence="1">
    <location>
        <begin position="364"/>
        <end position="383"/>
    </location>
</feature>
<dbReference type="InterPro" id="IPR003776">
    <property type="entry name" value="YcaO-like_dom"/>
</dbReference>
<dbReference type="PANTHER" id="PTHR37809:SF1">
    <property type="entry name" value="RIBOSOMAL PROTEIN S12 METHYLTHIOTRANSFERASE ACCESSORY FACTOR YCAO"/>
    <property type="match status" value="1"/>
</dbReference>
<proteinExistence type="predicted"/>
<dbReference type="NCBIfam" id="TIGR00702">
    <property type="entry name" value="YcaO-type kinase domain"/>
    <property type="match status" value="1"/>
</dbReference>
<dbReference type="EMBL" id="HG938356">
    <property type="protein sequence ID" value="CDN57726.1"/>
    <property type="molecule type" value="Genomic_DNA"/>
</dbReference>
<dbReference type="PROSITE" id="PS51664">
    <property type="entry name" value="YCAO"/>
    <property type="match status" value="1"/>
</dbReference>
<geneLocation type="plasmid" evidence="4">
    <name>II</name>
</geneLocation>
<feature type="domain" description="YcaO" evidence="2">
    <location>
        <begin position="55"/>
        <end position="383"/>
    </location>
</feature>
<organism evidence="3 4">
    <name type="scientific">Neorhizobium galegae bv. officinalis bv. officinalis str. HAMBI 1141</name>
    <dbReference type="NCBI Taxonomy" id="1028801"/>
    <lineage>
        <taxon>Bacteria</taxon>
        <taxon>Pseudomonadati</taxon>
        <taxon>Pseudomonadota</taxon>
        <taxon>Alphaproteobacteria</taxon>
        <taxon>Hyphomicrobiales</taxon>
        <taxon>Rhizobiaceae</taxon>
        <taxon>Rhizobium/Agrobacterium group</taxon>
        <taxon>Neorhizobium</taxon>
    </lineage>
</organism>
<dbReference type="PANTHER" id="PTHR37809">
    <property type="entry name" value="RIBOSOMAL PROTEIN S12 METHYLTHIOTRANSFERASE ACCESSORY FACTOR YCAO"/>
    <property type="match status" value="1"/>
</dbReference>
<dbReference type="Proteomes" id="UP000028186">
    <property type="component" value="Plasmid pHAMBI1141a"/>
</dbReference>
<dbReference type="Pfam" id="PF02624">
    <property type="entry name" value="YcaO"/>
    <property type="match status" value="1"/>
</dbReference>
<evidence type="ECO:0000313" key="4">
    <source>
        <dbReference type="Proteomes" id="UP000028186"/>
    </source>
</evidence>
<dbReference type="HOGENOM" id="CLU_056369_0_0_5"/>
<evidence type="ECO:0000256" key="1">
    <source>
        <dbReference type="SAM" id="MobiDB-lite"/>
    </source>
</evidence>
<dbReference type="PATRIC" id="fig|1028801.3.peg.5494"/>
<dbReference type="RefSeq" id="WP_040124905.1">
    <property type="nucleotide sequence ID" value="NZ_HG938356.1"/>
</dbReference>
<reference evidence="4" key="1">
    <citation type="journal article" date="2014" name="BMC Genomics">
        <title>Genome sequencing of two Neorhizobium galegae strains reveals a noeT gene responsible for the unusual acetylation of the nodulation factors.</title>
        <authorList>
            <person name="Osterman J."/>
            <person name="Marsh J."/>
            <person name="Laine P.K."/>
            <person name="Zeng Z."/>
            <person name="Alatalo E."/>
            <person name="Sullivan J.T."/>
            <person name="Young J.P."/>
            <person name="Thomas-Oates J."/>
            <person name="Paulin L."/>
            <person name="Lindstrom K."/>
        </authorList>
    </citation>
    <scope>NUCLEOTIDE SEQUENCE [LARGE SCALE GENOMIC DNA]</scope>
    <source>
        <strain evidence="4">HAMBI 1141</strain>
        <plasmid evidence="4">II</plasmid>
    </source>
</reference>
<dbReference type="AlphaFoldDB" id="A0A068TI31"/>
<dbReference type="Gene3D" id="3.30.160.660">
    <property type="match status" value="1"/>
</dbReference>
<evidence type="ECO:0000313" key="3">
    <source>
        <dbReference type="EMBL" id="CDN57726.1"/>
    </source>
</evidence>
<gene>
    <name evidence="3" type="ORF">RG1141_PA08940</name>
</gene>
<protein>
    <submittedName>
        <fullName evidence="3">Methanogenesis marker protein 1</fullName>
    </submittedName>
</protein>
<accession>A0A068TI31</accession>
<dbReference type="eggNOG" id="COG1944">
    <property type="taxonomic scope" value="Bacteria"/>
</dbReference>
<name>A0A068TI31_NEOGA</name>
<keyword evidence="3" id="KW-0614">Plasmid</keyword>
<evidence type="ECO:0000259" key="2">
    <source>
        <dbReference type="PROSITE" id="PS51664"/>
    </source>
</evidence>
<sequence>MDRICLPEETYERVRPFLKTLGITRIGRQTGLDHIGIPVWCAYTPNAKSIVVAQGKGLTDADARTSAVMEAIERAAACDPFLSIRNVSASALSDADERVDLLVPFLGRNQSPPRATDIMAFAAGEDLFSFDRVYVPAEAVSLDRTLSNCRYWQSSDGLASGNTYDEAIFHGLLERVERDAHVLWQVLPQSSQHSRCLEPDAFSDEDVRSLIVKIEDAGILLRMFDMTSDIGVPCIGAFLAAKTALASRAPRYVDVTFGCGAHPSPERAAIRALTEAAQSRVTYISGARDDVFHETYRRPLPERLLKLFSADPSRGAPLPGPGDLAGILGNLERSGITQAIAVRLSEPALPFAVVKILVPGLESPEGERRHRLGGRAMTASFTS</sequence>
<dbReference type="KEGG" id="ngl:RG1141_PA08940"/>